<dbReference type="HOGENOM" id="CLU_020844_1_0_11"/>
<dbReference type="GO" id="GO:0008696">
    <property type="term" value="F:4-amino-4-deoxychorismate lyase activity"/>
    <property type="evidence" value="ECO:0007669"/>
    <property type="project" value="UniProtKB-EC"/>
</dbReference>
<dbReference type="InterPro" id="IPR043131">
    <property type="entry name" value="BCAT-like_N"/>
</dbReference>
<dbReference type="PANTHER" id="PTHR42743">
    <property type="entry name" value="AMINO-ACID AMINOTRANSFERASE"/>
    <property type="match status" value="1"/>
</dbReference>
<dbReference type="NCBIfam" id="NF005888">
    <property type="entry name" value="PRK07849.1-3"/>
    <property type="match status" value="1"/>
</dbReference>
<dbReference type="RefSeq" id="WP_015069072.1">
    <property type="nucleotide sequence ID" value="NC_019395.1"/>
</dbReference>
<dbReference type="STRING" id="1171373.PACID_03060"/>
<dbReference type="InterPro" id="IPR036038">
    <property type="entry name" value="Aminotransferase-like"/>
</dbReference>
<name>K7SFU8_ACIA4</name>
<dbReference type="GO" id="GO:0008483">
    <property type="term" value="F:transaminase activity"/>
    <property type="evidence" value="ECO:0007669"/>
    <property type="project" value="UniProtKB-KW"/>
</dbReference>
<dbReference type="eggNOG" id="COG0115">
    <property type="taxonomic scope" value="Bacteria"/>
</dbReference>
<dbReference type="PATRIC" id="fig|1171373.8.peg.306"/>
<dbReference type="GO" id="GO:0005829">
    <property type="term" value="C:cytosol"/>
    <property type="evidence" value="ECO:0007669"/>
    <property type="project" value="TreeGrafter"/>
</dbReference>
<dbReference type="Pfam" id="PF01063">
    <property type="entry name" value="Aminotran_4"/>
    <property type="match status" value="1"/>
</dbReference>
<gene>
    <name evidence="2" type="ordered locus">PACID_03060</name>
</gene>
<reference evidence="2 3" key="1">
    <citation type="journal article" date="2012" name="BMC Genomics">
        <title>The genome sequence of Propionibacterium acidipropionici provides insights into its biotechnological and industrial potential.</title>
        <authorList>
            <person name="Parizzi L.P."/>
            <person name="Grassi M.C."/>
            <person name="Llerena L.A."/>
            <person name="Carazzolle M.F."/>
            <person name="Queiroz V.L."/>
            <person name="Lunardi I."/>
            <person name="Zeidler A.F."/>
            <person name="Teixeira P.J."/>
            <person name="Mieczkowski P."/>
            <person name="Rincones J."/>
            <person name="Pereira G.A."/>
        </authorList>
    </citation>
    <scope>NUCLEOTIDE SEQUENCE [LARGE SCALE GENOMIC DNA]</scope>
    <source>
        <strain evidence="3">ATCC 4875 / DSM 20272 / JCM 6432 / NBRC 12425 / NCIMB 8070</strain>
    </source>
</reference>
<dbReference type="Gene3D" id="3.30.470.10">
    <property type="match status" value="1"/>
</dbReference>
<dbReference type="InterPro" id="IPR043132">
    <property type="entry name" value="BCAT-like_C"/>
</dbReference>
<accession>K7SFU8</accession>
<dbReference type="EMBL" id="CP003493">
    <property type="protein sequence ID" value="AFV88155.1"/>
    <property type="molecule type" value="Genomic_DNA"/>
</dbReference>
<dbReference type="EC" id="4.1.3.38" evidence="2"/>
<dbReference type="AlphaFoldDB" id="K7SFU8"/>
<sequence>MTASMTSTTVTSDVPALVFVDDLAEGFGAPARPFHGASPFHRADPASTPIDVLDLGITRGDGVFETAGVNHGHPQAIDAHLARMARSAALLDLPAPRIEVWRRAVQEAIEAWGSDGHGAAKLIYTRGIEGTGVPTGWVYVWAEELEGPIERRDGITVVLLDRGYRSDVAKTSPWLLQGAKTLSYALNQATLREAQRRGADDAVYTSTDGFLLEGPHASLILRFGDEFITPGTDQGILKGTTQGDAFDWLEGQGYGVGARQVRVEEFAAADAAWLVSSVRCAVPITRVDDREMAIDRQVTDGLNAFLLERDC</sequence>
<dbReference type="PANTHER" id="PTHR42743:SF11">
    <property type="entry name" value="AMINODEOXYCHORISMATE LYASE"/>
    <property type="match status" value="1"/>
</dbReference>
<evidence type="ECO:0000313" key="2">
    <source>
        <dbReference type="EMBL" id="AFV88155.1"/>
    </source>
</evidence>
<protein>
    <submittedName>
        <fullName evidence="2">Branched-chain amino acid aminotransferase</fullName>
        <ecNumber evidence="2">4.1.3.38</ecNumber>
    </submittedName>
</protein>
<dbReference type="Gene3D" id="3.20.10.10">
    <property type="entry name" value="D-amino Acid Aminotransferase, subunit A, domain 2"/>
    <property type="match status" value="1"/>
</dbReference>
<keyword evidence="2" id="KW-0808">Transferase</keyword>
<keyword evidence="2" id="KW-0032">Aminotransferase</keyword>
<proteinExistence type="inferred from homology"/>
<dbReference type="InterPro" id="IPR001544">
    <property type="entry name" value="Aminotrans_IV"/>
</dbReference>
<evidence type="ECO:0000256" key="1">
    <source>
        <dbReference type="ARBA" id="ARBA00009320"/>
    </source>
</evidence>
<dbReference type="GO" id="GO:0046394">
    <property type="term" value="P:carboxylic acid biosynthetic process"/>
    <property type="evidence" value="ECO:0007669"/>
    <property type="project" value="UniProtKB-ARBA"/>
</dbReference>
<dbReference type="KEGG" id="pbo:PACID_03060"/>
<organism evidence="2 3">
    <name type="scientific">Acidipropionibacterium acidipropionici (strain ATCC 4875 / DSM 20272 / JCM 6432 / NBRC 12425 / NCIMB 8070 / 4)</name>
    <name type="common">Propionibacterium acidipropionici</name>
    <dbReference type="NCBI Taxonomy" id="1171373"/>
    <lineage>
        <taxon>Bacteria</taxon>
        <taxon>Bacillati</taxon>
        <taxon>Actinomycetota</taxon>
        <taxon>Actinomycetes</taxon>
        <taxon>Propionibacteriales</taxon>
        <taxon>Propionibacteriaceae</taxon>
        <taxon>Acidipropionibacterium</taxon>
    </lineage>
</organism>
<keyword evidence="2" id="KW-0456">Lyase</keyword>
<comment type="similarity">
    <text evidence="1">Belongs to the class-IV pyridoxal-phosphate-dependent aminotransferase family.</text>
</comment>
<dbReference type="SUPFAM" id="SSF56752">
    <property type="entry name" value="D-aminoacid aminotransferase-like PLP-dependent enzymes"/>
    <property type="match status" value="1"/>
</dbReference>
<evidence type="ECO:0000313" key="3">
    <source>
        <dbReference type="Proteomes" id="UP000000214"/>
    </source>
</evidence>
<dbReference type="Proteomes" id="UP000000214">
    <property type="component" value="Chromosome"/>
</dbReference>
<dbReference type="InterPro" id="IPR050571">
    <property type="entry name" value="Class-IV_PLP-Dep_Aminotrnsfr"/>
</dbReference>